<name>A0ABZ0WPP0_9BURK</name>
<evidence type="ECO:0000259" key="1">
    <source>
        <dbReference type="SMART" id="SM00471"/>
    </source>
</evidence>
<feature type="domain" description="HD/PDEase" evidence="1">
    <location>
        <begin position="27"/>
        <end position="115"/>
    </location>
</feature>
<accession>A0ABZ0WPP0</accession>
<dbReference type="Gene3D" id="1.10.3210.10">
    <property type="entry name" value="Hypothetical protein af1432"/>
    <property type="match status" value="1"/>
</dbReference>
<dbReference type="CDD" id="cd00077">
    <property type="entry name" value="HDc"/>
    <property type="match status" value="1"/>
</dbReference>
<dbReference type="InterPro" id="IPR003607">
    <property type="entry name" value="HD/PDEase_dom"/>
</dbReference>
<dbReference type="RefSeq" id="WP_114811645.1">
    <property type="nucleotide sequence ID" value="NZ_CP139965.1"/>
</dbReference>
<sequence length="213" mass="23500">MSRCVAGIPIPDSTMAQAALATVMATEPDILYRHSVRVFLFAALIGKHRALAYNAELLYVSALFHDIGLTSLYRDSQKRFELDSANALQAFLSCHGVPDDDVAEAARAVALHTSFGLHAEMPPLTALIGAGVETDLLGMHFDEVCQADRDEVVNAFPRGPRFKEQILETFAQGMERRPLTTFGTANADVLERCDPNYRRRNFCGLILGSNWKD</sequence>
<dbReference type="Proteomes" id="UP001325479">
    <property type="component" value="Chromosome"/>
</dbReference>
<keyword evidence="3" id="KW-1185">Reference proteome</keyword>
<reference evidence="2 3" key="1">
    <citation type="submission" date="2023-12" db="EMBL/GenBank/DDBJ databases">
        <title>Genome sequencing and assembly of bacterial species from a model synthetic community.</title>
        <authorList>
            <person name="Hogle S.L."/>
        </authorList>
    </citation>
    <scope>NUCLEOTIDE SEQUENCE [LARGE SCALE GENOMIC DNA]</scope>
    <source>
        <strain evidence="2 3">HAMBI 2494</strain>
    </source>
</reference>
<dbReference type="EMBL" id="CP139965">
    <property type="protein sequence ID" value="WQD79248.1"/>
    <property type="molecule type" value="Genomic_DNA"/>
</dbReference>
<dbReference type="SMART" id="SM00471">
    <property type="entry name" value="HDc"/>
    <property type="match status" value="1"/>
</dbReference>
<protein>
    <submittedName>
        <fullName evidence="2">HD domain-containing protein</fullName>
    </submittedName>
</protein>
<dbReference type="PANTHER" id="PTHR35569">
    <property type="entry name" value="CYANAMIDE HYDRATASE DDI2-RELATED"/>
    <property type="match status" value="1"/>
</dbReference>
<evidence type="ECO:0000313" key="2">
    <source>
        <dbReference type="EMBL" id="WQD79248.1"/>
    </source>
</evidence>
<dbReference type="InterPro" id="IPR006674">
    <property type="entry name" value="HD_domain"/>
</dbReference>
<proteinExistence type="predicted"/>
<dbReference type="SUPFAM" id="SSF109604">
    <property type="entry name" value="HD-domain/PDEase-like"/>
    <property type="match status" value="1"/>
</dbReference>
<organism evidence="2 3">
    <name type="scientific">Paraburkholderia kururiensis</name>
    <dbReference type="NCBI Taxonomy" id="984307"/>
    <lineage>
        <taxon>Bacteria</taxon>
        <taxon>Pseudomonadati</taxon>
        <taxon>Pseudomonadota</taxon>
        <taxon>Betaproteobacteria</taxon>
        <taxon>Burkholderiales</taxon>
        <taxon>Burkholderiaceae</taxon>
        <taxon>Paraburkholderia</taxon>
    </lineage>
</organism>
<dbReference type="PANTHER" id="PTHR35569:SF1">
    <property type="entry name" value="CYANAMIDE HYDRATASE DDI2-RELATED"/>
    <property type="match status" value="1"/>
</dbReference>
<gene>
    <name evidence="2" type="ORF">U0042_05970</name>
</gene>
<dbReference type="Pfam" id="PF01966">
    <property type="entry name" value="HD"/>
    <property type="match status" value="1"/>
</dbReference>
<evidence type="ECO:0000313" key="3">
    <source>
        <dbReference type="Proteomes" id="UP001325479"/>
    </source>
</evidence>